<evidence type="ECO:0000256" key="7">
    <source>
        <dbReference type="ARBA" id="ARBA00023303"/>
    </source>
</evidence>
<name>A0A6N8G149_9CHRO</name>
<evidence type="ECO:0000256" key="8">
    <source>
        <dbReference type="SAM" id="Phobius"/>
    </source>
</evidence>
<reference evidence="10 11" key="1">
    <citation type="journal article" date="2019" name="Front. Microbiol.">
        <title>Genomic Features for Desiccation Tolerance and Sugar Biosynthesis in the Extremophile Gloeocapsopsis sp. UTEX B3054.</title>
        <authorList>
            <person name="Urrejola C."/>
            <person name="Alcorta J."/>
            <person name="Salas L."/>
            <person name="Vasquez M."/>
            <person name="Polz M.F."/>
            <person name="Vicuna R."/>
            <person name="Diez B."/>
        </authorList>
    </citation>
    <scope>NUCLEOTIDE SEQUENCE [LARGE SCALE GENOMIC DNA]</scope>
    <source>
        <strain evidence="10 11">1H9</strain>
    </source>
</reference>
<dbReference type="PANTHER" id="PTHR11003:SF291">
    <property type="entry name" value="IP11374P"/>
    <property type="match status" value="1"/>
</dbReference>
<dbReference type="GO" id="GO:0005886">
    <property type="term" value="C:plasma membrane"/>
    <property type="evidence" value="ECO:0007669"/>
    <property type="project" value="TreeGrafter"/>
</dbReference>
<sequence>MGWLLQVIGTGLVILAIADIYLTVLYPRGDKGIISVPLARGLWHFFRFSAKTIRRQHDRILSYMGPTLLVATVAVWILLLVIGFALICWAALGNEIQMQGQDTPTDFATAIYYSGYSLATLGTGDITPQTNTYRLLMILEAILGFSVFTITLTYLQSVYNQLIQRNVFALSLHHRTGKTADAAVLIARLGSNGSFDSSTRQDLTSMSQNLLNILESNHSYPVMGYFRLQEPYYALARVVFLTMDTVTLIKSALDEESYRSLIYSAAVKGLEESGMQFLAELTELFLPSRALHVKGQSEQIWRSRYYQAVEYLAAQGIATPSNLEAGADLYVSIRRQWNPNIIALAKYMEYDWSAITPSVGQGVD</sequence>
<proteinExistence type="predicted"/>
<dbReference type="GO" id="GO:0030322">
    <property type="term" value="P:stabilization of membrane potential"/>
    <property type="evidence" value="ECO:0007669"/>
    <property type="project" value="TreeGrafter"/>
</dbReference>
<dbReference type="InterPro" id="IPR003280">
    <property type="entry name" value="2pore_dom_K_chnl"/>
</dbReference>
<feature type="transmembrane region" description="Helical" evidence="8">
    <location>
        <begin position="7"/>
        <end position="26"/>
    </location>
</feature>
<evidence type="ECO:0000256" key="3">
    <source>
        <dbReference type="ARBA" id="ARBA00022692"/>
    </source>
</evidence>
<evidence type="ECO:0000313" key="11">
    <source>
        <dbReference type="Proteomes" id="UP000441797"/>
    </source>
</evidence>
<feature type="domain" description="Potassium channel" evidence="9">
    <location>
        <begin position="81"/>
        <end position="159"/>
    </location>
</feature>
<keyword evidence="6 8" id="KW-0472">Membrane</keyword>
<keyword evidence="11" id="KW-1185">Reference proteome</keyword>
<dbReference type="Gene3D" id="1.10.287.70">
    <property type="match status" value="1"/>
</dbReference>
<dbReference type="EMBL" id="NAPY01000062">
    <property type="protein sequence ID" value="MUL39128.1"/>
    <property type="molecule type" value="Genomic_DNA"/>
</dbReference>
<dbReference type="GO" id="GO:0022841">
    <property type="term" value="F:potassium ion leak channel activity"/>
    <property type="evidence" value="ECO:0007669"/>
    <property type="project" value="TreeGrafter"/>
</dbReference>
<evidence type="ECO:0000313" key="10">
    <source>
        <dbReference type="EMBL" id="MUL39128.1"/>
    </source>
</evidence>
<protein>
    <submittedName>
        <fullName evidence="10">Ion transport 2 domain protein</fullName>
    </submittedName>
</protein>
<comment type="subcellular location">
    <subcellularLocation>
        <location evidence="1">Membrane</location>
        <topology evidence="1">Multi-pass membrane protein</topology>
    </subcellularLocation>
</comment>
<dbReference type="RefSeq" id="WP_105218891.1">
    <property type="nucleotide sequence ID" value="NZ_NAPY01000062.1"/>
</dbReference>
<keyword evidence="2" id="KW-0813">Transport</keyword>
<keyword evidence="5" id="KW-0406">Ion transport</keyword>
<dbReference type="AlphaFoldDB" id="A0A6N8G149"/>
<dbReference type="PANTHER" id="PTHR11003">
    <property type="entry name" value="POTASSIUM CHANNEL, SUBFAMILY K"/>
    <property type="match status" value="1"/>
</dbReference>
<evidence type="ECO:0000256" key="4">
    <source>
        <dbReference type="ARBA" id="ARBA00022989"/>
    </source>
</evidence>
<dbReference type="SUPFAM" id="SSF81324">
    <property type="entry name" value="Voltage-gated potassium channels"/>
    <property type="match status" value="1"/>
</dbReference>
<feature type="transmembrane region" description="Helical" evidence="8">
    <location>
        <begin position="68"/>
        <end position="92"/>
    </location>
</feature>
<keyword evidence="4 8" id="KW-1133">Transmembrane helix</keyword>
<feature type="transmembrane region" description="Helical" evidence="8">
    <location>
        <begin position="135"/>
        <end position="155"/>
    </location>
</feature>
<keyword evidence="3 8" id="KW-0812">Transmembrane</keyword>
<keyword evidence="7" id="KW-0407">Ion channel</keyword>
<dbReference type="OrthoDB" id="9785126at2"/>
<gene>
    <name evidence="10" type="ORF">BWI75_23235</name>
</gene>
<evidence type="ECO:0000256" key="1">
    <source>
        <dbReference type="ARBA" id="ARBA00004141"/>
    </source>
</evidence>
<evidence type="ECO:0000256" key="6">
    <source>
        <dbReference type="ARBA" id="ARBA00023136"/>
    </source>
</evidence>
<organism evidence="10 11">
    <name type="scientific">Gloeocapsopsis dulcis AAB1 = 1H9</name>
    <dbReference type="NCBI Taxonomy" id="1433147"/>
    <lineage>
        <taxon>Bacteria</taxon>
        <taxon>Bacillati</taxon>
        <taxon>Cyanobacteriota</taxon>
        <taxon>Cyanophyceae</taxon>
        <taxon>Oscillatoriophycideae</taxon>
        <taxon>Chroococcales</taxon>
        <taxon>Chroococcaceae</taxon>
        <taxon>Gloeocapsopsis</taxon>
        <taxon>Gloeocapsopsis dulcis</taxon>
    </lineage>
</organism>
<evidence type="ECO:0000256" key="2">
    <source>
        <dbReference type="ARBA" id="ARBA00022448"/>
    </source>
</evidence>
<accession>A0A6N8G149</accession>
<dbReference type="GO" id="GO:0015271">
    <property type="term" value="F:outward rectifier potassium channel activity"/>
    <property type="evidence" value="ECO:0007669"/>
    <property type="project" value="TreeGrafter"/>
</dbReference>
<comment type="caution">
    <text evidence="10">The sequence shown here is derived from an EMBL/GenBank/DDBJ whole genome shotgun (WGS) entry which is preliminary data.</text>
</comment>
<dbReference type="InterPro" id="IPR013099">
    <property type="entry name" value="K_chnl_dom"/>
</dbReference>
<evidence type="ECO:0000259" key="9">
    <source>
        <dbReference type="Pfam" id="PF07885"/>
    </source>
</evidence>
<dbReference type="Proteomes" id="UP000441797">
    <property type="component" value="Unassembled WGS sequence"/>
</dbReference>
<dbReference type="Pfam" id="PF07885">
    <property type="entry name" value="Ion_trans_2"/>
    <property type="match status" value="1"/>
</dbReference>
<evidence type="ECO:0000256" key="5">
    <source>
        <dbReference type="ARBA" id="ARBA00023065"/>
    </source>
</evidence>